<proteinExistence type="inferred from homology"/>
<name>A0AA96FC94_9MICO</name>
<feature type="domain" description="Acyl-CoA thioesterase-like N-terminal HotDog" evidence="8">
    <location>
        <begin position="36"/>
        <end position="117"/>
    </location>
</feature>
<evidence type="ECO:0000256" key="6">
    <source>
        <dbReference type="ARBA" id="ARBA00071120"/>
    </source>
</evidence>
<evidence type="ECO:0000256" key="7">
    <source>
        <dbReference type="ARBA" id="ARBA00079653"/>
    </source>
</evidence>
<dbReference type="Pfam" id="PF20789">
    <property type="entry name" value="4HBT_3C"/>
    <property type="match status" value="1"/>
</dbReference>
<comment type="similarity">
    <text evidence="1">Belongs to the C/M/P thioester hydrolase family.</text>
</comment>
<dbReference type="PANTHER" id="PTHR11066">
    <property type="entry name" value="ACYL-COA THIOESTERASE"/>
    <property type="match status" value="1"/>
</dbReference>
<dbReference type="Pfam" id="PF13622">
    <property type="entry name" value="4HBT_3"/>
    <property type="match status" value="1"/>
</dbReference>
<evidence type="ECO:0000256" key="2">
    <source>
        <dbReference type="ARBA" id="ARBA00011881"/>
    </source>
</evidence>
<dbReference type="GO" id="GO:0009062">
    <property type="term" value="P:fatty acid catabolic process"/>
    <property type="evidence" value="ECO:0007669"/>
    <property type="project" value="TreeGrafter"/>
</dbReference>
<dbReference type="RefSeq" id="WP_313544512.1">
    <property type="nucleotide sequence ID" value="NZ_CP134880.1"/>
</dbReference>
<dbReference type="FunFam" id="2.40.160.210:FF:000001">
    <property type="entry name" value="Acyl-CoA thioesterase II"/>
    <property type="match status" value="1"/>
</dbReference>
<organism evidence="10">
    <name type="scientific">Demequina capsici</name>
    <dbReference type="NCBI Taxonomy" id="3075620"/>
    <lineage>
        <taxon>Bacteria</taxon>
        <taxon>Bacillati</taxon>
        <taxon>Actinomycetota</taxon>
        <taxon>Actinomycetes</taxon>
        <taxon>Micrococcales</taxon>
        <taxon>Demequinaceae</taxon>
        <taxon>Demequina</taxon>
    </lineage>
</organism>
<accession>A0AA96FC94</accession>
<dbReference type="AlphaFoldDB" id="A0AA96FC94"/>
<evidence type="ECO:0000256" key="3">
    <source>
        <dbReference type="ARBA" id="ARBA00022801"/>
    </source>
</evidence>
<comment type="subunit">
    <text evidence="2">Homotetramer.</text>
</comment>
<sequence length="295" mass="32207">MTHTLDTWADQAVASGLAALDLERTADTSFTGQSLPMPGGRVFGGQVLGQAIVAAGLTVDPDRPVHSMHGYFLRAGDASKPIDFEVEVLRDGRSFSARRTHAIQEGAPILSMIASFQLEQEGPEHQVVMPEVPGPDELTSGVDVFAPLAGHPTADFWLQRAPFDVRHVEGPIFLRPDRQPRAYQSTWIKARTAVDVTDLTHRALLAFASDQIILEPILRRHGASWATPDISFASLDHAMWWHRPARADEWLLYVQDAPTAQGGRGLAGAWVFAEDGRLVATVAQEGMVRMPQVPA</sequence>
<evidence type="ECO:0000256" key="1">
    <source>
        <dbReference type="ARBA" id="ARBA00006538"/>
    </source>
</evidence>
<evidence type="ECO:0000256" key="5">
    <source>
        <dbReference type="ARBA" id="ARBA00050943"/>
    </source>
</evidence>
<dbReference type="Proteomes" id="UP001303408">
    <property type="component" value="Chromosome"/>
</dbReference>
<keyword evidence="3" id="KW-0378">Hydrolase</keyword>
<feature type="domain" description="Acyl-CoA thioesterase-like C-terminal" evidence="9">
    <location>
        <begin position="155"/>
        <end position="288"/>
    </location>
</feature>
<dbReference type="SUPFAM" id="SSF54637">
    <property type="entry name" value="Thioesterase/thiol ester dehydrase-isomerase"/>
    <property type="match status" value="2"/>
</dbReference>
<dbReference type="GO" id="GO:0047617">
    <property type="term" value="F:fatty acyl-CoA hydrolase activity"/>
    <property type="evidence" value="ECO:0007669"/>
    <property type="project" value="UniProtKB-EC"/>
</dbReference>
<evidence type="ECO:0000259" key="8">
    <source>
        <dbReference type="Pfam" id="PF13622"/>
    </source>
</evidence>
<dbReference type="InterPro" id="IPR049450">
    <property type="entry name" value="ACOT8-like_C"/>
</dbReference>
<dbReference type="Gene3D" id="2.40.160.210">
    <property type="entry name" value="Acyl-CoA thioesterase, double hotdog domain"/>
    <property type="match status" value="1"/>
</dbReference>
<evidence type="ECO:0000313" key="10">
    <source>
        <dbReference type="EMBL" id="WNM28191.1"/>
    </source>
</evidence>
<evidence type="ECO:0000259" key="9">
    <source>
        <dbReference type="Pfam" id="PF20789"/>
    </source>
</evidence>
<dbReference type="CDD" id="cd03445">
    <property type="entry name" value="Thioesterase_II_repeat2"/>
    <property type="match status" value="1"/>
</dbReference>
<gene>
    <name evidence="10" type="ORF">RN607_04090</name>
</gene>
<dbReference type="InterPro" id="IPR029069">
    <property type="entry name" value="HotDog_dom_sf"/>
</dbReference>
<dbReference type="CDD" id="cd03444">
    <property type="entry name" value="Thioesterase_II_repeat1"/>
    <property type="match status" value="1"/>
</dbReference>
<evidence type="ECO:0000256" key="4">
    <source>
        <dbReference type="ARBA" id="ARBA00023098"/>
    </source>
</evidence>
<keyword evidence="4" id="KW-0443">Lipid metabolism</keyword>
<dbReference type="KEGG" id="dcp:RN607_04090"/>
<dbReference type="InterPro" id="IPR049449">
    <property type="entry name" value="TesB_ACOT8-like_N"/>
</dbReference>
<dbReference type="InterPro" id="IPR042171">
    <property type="entry name" value="Acyl-CoA_hotdog"/>
</dbReference>
<reference evidence="10" key="1">
    <citation type="submission" date="2023-09" db="EMBL/GenBank/DDBJ databases">
        <title>Demequina sp. a novel bacteria isolated from Capsicum annuum.</title>
        <authorList>
            <person name="Humaira Z."/>
            <person name="Lee J."/>
            <person name="Cho D."/>
        </authorList>
    </citation>
    <scope>NUCLEOTIDE SEQUENCE</scope>
    <source>
        <strain evidence="10">PMTSA13</strain>
    </source>
</reference>
<dbReference type="InterPro" id="IPR003703">
    <property type="entry name" value="Acyl_CoA_thio"/>
</dbReference>
<comment type="catalytic activity">
    <reaction evidence="5">
        <text>a fatty acyl-CoA + H2O = a fatty acid + CoA + H(+)</text>
        <dbReference type="Rhea" id="RHEA:16781"/>
        <dbReference type="ChEBI" id="CHEBI:15377"/>
        <dbReference type="ChEBI" id="CHEBI:15378"/>
        <dbReference type="ChEBI" id="CHEBI:28868"/>
        <dbReference type="ChEBI" id="CHEBI:57287"/>
        <dbReference type="ChEBI" id="CHEBI:77636"/>
        <dbReference type="EC" id="3.1.2.20"/>
    </reaction>
    <physiologicalReaction direction="left-to-right" evidence="5">
        <dbReference type="Rhea" id="RHEA:16782"/>
    </physiologicalReaction>
</comment>
<dbReference type="EMBL" id="CP134880">
    <property type="protein sequence ID" value="WNM28191.1"/>
    <property type="molecule type" value="Genomic_DNA"/>
</dbReference>
<protein>
    <recommendedName>
        <fullName evidence="6">Acyl-CoA thioesterase 2</fullName>
    </recommendedName>
    <alternativeName>
        <fullName evidence="7">Thioesterase II</fullName>
    </alternativeName>
</protein>
<dbReference type="GO" id="GO:0006637">
    <property type="term" value="P:acyl-CoA metabolic process"/>
    <property type="evidence" value="ECO:0007669"/>
    <property type="project" value="InterPro"/>
</dbReference>
<dbReference type="GO" id="GO:0005829">
    <property type="term" value="C:cytosol"/>
    <property type="evidence" value="ECO:0007669"/>
    <property type="project" value="TreeGrafter"/>
</dbReference>
<dbReference type="PANTHER" id="PTHR11066:SF34">
    <property type="entry name" value="ACYL-COENZYME A THIOESTERASE 8"/>
    <property type="match status" value="1"/>
</dbReference>